<dbReference type="InterPro" id="IPR004360">
    <property type="entry name" value="Glyas_Fos-R_dOase_dom"/>
</dbReference>
<organism evidence="2 3">
    <name type="scientific">Lentzea indica</name>
    <dbReference type="NCBI Taxonomy" id="2604800"/>
    <lineage>
        <taxon>Bacteria</taxon>
        <taxon>Bacillati</taxon>
        <taxon>Actinomycetota</taxon>
        <taxon>Actinomycetes</taxon>
        <taxon>Pseudonocardiales</taxon>
        <taxon>Pseudonocardiaceae</taxon>
        <taxon>Lentzea</taxon>
    </lineage>
</organism>
<reference evidence="2 3" key="1">
    <citation type="submission" date="2019-08" db="EMBL/GenBank/DDBJ databases">
        <title>Lentzea from Indian Himalayas.</title>
        <authorList>
            <person name="Mandal S."/>
            <person name="Mallick Gupta A."/>
            <person name="Maiti P.K."/>
            <person name="Sarkar J."/>
            <person name="Mandal S."/>
        </authorList>
    </citation>
    <scope>NUCLEOTIDE SEQUENCE [LARGE SCALE GENOMIC DNA]</scope>
    <source>
        <strain evidence="2 3">PSKA42</strain>
    </source>
</reference>
<dbReference type="Pfam" id="PF00903">
    <property type="entry name" value="Glyoxalase"/>
    <property type="match status" value="1"/>
</dbReference>
<dbReference type="InterPro" id="IPR037523">
    <property type="entry name" value="VOC_core"/>
</dbReference>
<sequence>MNELSHIAINVDDLPMARRFYRDTFGWDFTPWGPPGFYRIEAGAPGGPGVTAALQQRRDLLPDRPTTGFECTIAVADVAATRTAALAAGGQVLMETATIAGVGHLVWLADPSGNVVGAMTYDPAAH</sequence>
<protein>
    <submittedName>
        <fullName evidence="2">VOC family protein</fullName>
    </submittedName>
</protein>
<dbReference type="InterPro" id="IPR029068">
    <property type="entry name" value="Glyas_Bleomycin-R_OHBP_Dase"/>
</dbReference>
<dbReference type="PROSITE" id="PS51819">
    <property type="entry name" value="VOC"/>
    <property type="match status" value="1"/>
</dbReference>
<dbReference type="PANTHER" id="PTHR33993">
    <property type="entry name" value="GLYOXALASE-RELATED"/>
    <property type="match status" value="1"/>
</dbReference>
<dbReference type="PANTHER" id="PTHR33993:SF14">
    <property type="entry name" value="GB|AAF24581.1"/>
    <property type="match status" value="1"/>
</dbReference>
<dbReference type="EMBL" id="VSRL01000116">
    <property type="protein sequence ID" value="NKE60291.1"/>
    <property type="molecule type" value="Genomic_DNA"/>
</dbReference>
<evidence type="ECO:0000259" key="1">
    <source>
        <dbReference type="PROSITE" id="PS51819"/>
    </source>
</evidence>
<feature type="domain" description="VOC" evidence="1">
    <location>
        <begin position="3"/>
        <end position="121"/>
    </location>
</feature>
<dbReference type="RefSeq" id="WP_167976952.1">
    <property type="nucleotide sequence ID" value="NZ_VSRL01000116.1"/>
</dbReference>
<evidence type="ECO:0000313" key="3">
    <source>
        <dbReference type="Proteomes" id="UP001515943"/>
    </source>
</evidence>
<dbReference type="Proteomes" id="UP001515943">
    <property type="component" value="Unassembled WGS sequence"/>
</dbReference>
<keyword evidence="3" id="KW-1185">Reference proteome</keyword>
<dbReference type="Gene3D" id="3.10.180.10">
    <property type="entry name" value="2,3-Dihydroxybiphenyl 1,2-Dioxygenase, domain 1"/>
    <property type="match status" value="1"/>
</dbReference>
<dbReference type="SUPFAM" id="SSF54593">
    <property type="entry name" value="Glyoxalase/Bleomycin resistance protein/Dihydroxybiphenyl dioxygenase"/>
    <property type="match status" value="1"/>
</dbReference>
<proteinExistence type="predicted"/>
<evidence type="ECO:0000313" key="2">
    <source>
        <dbReference type="EMBL" id="NKE60291.1"/>
    </source>
</evidence>
<name>A0ABX1FMR8_9PSEU</name>
<dbReference type="InterPro" id="IPR052164">
    <property type="entry name" value="Anthracycline_SecMetBiosynth"/>
</dbReference>
<gene>
    <name evidence="2" type="ORF">FXN61_27225</name>
</gene>
<comment type="caution">
    <text evidence="2">The sequence shown here is derived from an EMBL/GenBank/DDBJ whole genome shotgun (WGS) entry which is preliminary data.</text>
</comment>
<accession>A0ABX1FMR8</accession>